<dbReference type="InterPro" id="IPR005546">
    <property type="entry name" value="Autotransporte_beta"/>
</dbReference>
<dbReference type="Gene3D" id="2.40.128.130">
    <property type="entry name" value="Autotransporter beta-domain"/>
    <property type="match status" value="1"/>
</dbReference>
<dbReference type="OrthoDB" id="9804931at2"/>
<evidence type="ECO:0000256" key="1">
    <source>
        <dbReference type="SAM" id="MobiDB-lite"/>
    </source>
</evidence>
<dbReference type="InterPro" id="IPR037053">
    <property type="entry name" value="Phage_tail_collar_dom_sf"/>
</dbReference>
<protein>
    <recommendedName>
        <fullName evidence="3">Autotransporter domain-containing protein</fullName>
    </recommendedName>
</protein>
<dbReference type="PANTHER" id="PTHR37494">
    <property type="entry name" value="HEMAGGLUTININ"/>
    <property type="match status" value="1"/>
</dbReference>
<dbReference type="GO" id="GO:0016020">
    <property type="term" value="C:membrane"/>
    <property type="evidence" value="ECO:0007669"/>
    <property type="project" value="InterPro"/>
</dbReference>
<name>A0A857CE24_9HYPH</name>
<dbReference type="Gene3D" id="3.90.1340.10">
    <property type="entry name" value="Phage tail collar domain"/>
    <property type="match status" value="1"/>
</dbReference>
<dbReference type="SUPFAM" id="SSF49313">
    <property type="entry name" value="Cadherin-like"/>
    <property type="match status" value="15"/>
</dbReference>
<feature type="compositionally biased region" description="Low complexity" evidence="1">
    <location>
        <begin position="260"/>
        <end position="270"/>
    </location>
</feature>
<dbReference type="CDD" id="cd11304">
    <property type="entry name" value="Cadherin_repeat"/>
    <property type="match status" value="1"/>
</dbReference>
<dbReference type="InterPro" id="IPR013783">
    <property type="entry name" value="Ig-like_fold"/>
</dbReference>
<feature type="domain" description="Autotransporter" evidence="3">
    <location>
        <begin position="1883"/>
        <end position="2131"/>
    </location>
</feature>
<proteinExistence type="predicted"/>
<dbReference type="InterPro" id="IPR011083">
    <property type="entry name" value="Phage_tail_collar_dom"/>
</dbReference>
<dbReference type="SMART" id="SM00869">
    <property type="entry name" value="Autotransporter"/>
    <property type="match status" value="1"/>
</dbReference>
<feature type="region of interest" description="Disordered" evidence="1">
    <location>
        <begin position="249"/>
        <end position="270"/>
    </location>
</feature>
<gene>
    <name evidence="4" type="ORF">GH266_00005</name>
</gene>
<keyword evidence="2" id="KW-0472">Membrane</keyword>
<evidence type="ECO:0000259" key="3">
    <source>
        <dbReference type="PROSITE" id="PS51208"/>
    </source>
</evidence>
<dbReference type="EMBL" id="CP046908">
    <property type="protein sequence ID" value="QGZ37149.1"/>
    <property type="molecule type" value="Genomic_DNA"/>
</dbReference>
<dbReference type="Pfam" id="PF05345">
    <property type="entry name" value="He_PIG"/>
    <property type="match status" value="15"/>
</dbReference>
<feature type="transmembrane region" description="Helical" evidence="2">
    <location>
        <begin position="12"/>
        <end position="33"/>
    </location>
</feature>
<evidence type="ECO:0000313" key="5">
    <source>
        <dbReference type="Proteomes" id="UP000435648"/>
    </source>
</evidence>
<dbReference type="GO" id="GO:0005509">
    <property type="term" value="F:calcium ion binding"/>
    <property type="evidence" value="ECO:0007669"/>
    <property type="project" value="InterPro"/>
</dbReference>
<dbReference type="InterPro" id="IPR015919">
    <property type="entry name" value="Cadherin-like_sf"/>
</dbReference>
<keyword evidence="2" id="KW-0812">Transmembrane</keyword>
<dbReference type="PROSITE" id="PS51208">
    <property type="entry name" value="AUTOTRANSPORTER"/>
    <property type="match status" value="1"/>
</dbReference>
<dbReference type="Proteomes" id="UP000435648">
    <property type="component" value="Chromosome"/>
</dbReference>
<dbReference type="Gene3D" id="2.60.40.10">
    <property type="entry name" value="Immunoglobulins"/>
    <property type="match status" value="15"/>
</dbReference>
<dbReference type="InterPro" id="IPR036709">
    <property type="entry name" value="Autotransporte_beta_dom_sf"/>
</dbReference>
<keyword evidence="2" id="KW-1133">Transmembrane helix</keyword>
<reference evidence="4 5" key="1">
    <citation type="submission" date="2019-12" db="EMBL/GenBank/DDBJ databases">
        <title>The genome of Stappia indica PHM037.</title>
        <authorList>
            <person name="Kacar D."/>
            <person name="Galan B."/>
            <person name="Canedo L."/>
            <person name="Rodriguez P."/>
            <person name="de la Calle F."/>
            <person name="Garcia J.L."/>
        </authorList>
    </citation>
    <scope>NUCLEOTIDE SEQUENCE [LARGE SCALE GENOMIC DNA]</scope>
    <source>
        <strain evidence="4 5">PHM037</strain>
    </source>
</reference>
<organism evidence="4 5">
    <name type="scientific">Stappia indica</name>
    <dbReference type="NCBI Taxonomy" id="538381"/>
    <lineage>
        <taxon>Bacteria</taxon>
        <taxon>Pseudomonadati</taxon>
        <taxon>Pseudomonadota</taxon>
        <taxon>Alphaproteobacteria</taxon>
        <taxon>Hyphomicrobiales</taxon>
        <taxon>Stappiaceae</taxon>
        <taxon>Stappia</taxon>
    </lineage>
</organism>
<dbReference type="PANTHER" id="PTHR37494:SF1">
    <property type="entry name" value="STAPHYLOCOCCUS AUREUS SURFACE PROTEIN A"/>
    <property type="match status" value="1"/>
</dbReference>
<dbReference type="SUPFAM" id="SSF103515">
    <property type="entry name" value="Autotransporter"/>
    <property type="match status" value="1"/>
</dbReference>
<dbReference type="SUPFAM" id="SSF88874">
    <property type="entry name" value="Receptor-binding domain of short tail fibre protein gp12"/>
    <property type="match status" value="1"/>
</dbReference>
<dbReference type="KEGG" id="siw:GH266_00005"/>
<evidence type="ECO:0000313" key="4">
    <source>
        <dbReference type="EMBL" id="QGZ37149.1"/>
    </source>
</evidence>
<dbReference type="Pfam" id="PF07484">
    <property type="entry name" value="Collar"/>
    <property type="match status" value="1"/>
</dbReference>
<sequence>MKGKLHLHHTLARGLSALGIAGTLGLGGGLLVVGTTPAQACNMEAYIGTVCAFAFNWCPRNWLPADGRLIAINGNQALYSLIGTQYGGSAQSGQFGLPDLRGRAILHYGTGPGLPTQPFAMQSGVPTTTLNVSTLPPHNHAATFTGTGGGIQTVNVPADAGTLGVTATLSAKDTAGIADIATGSSLGKGASTGGGAATIYVPAATSGTEVALGGLDVQLTGTAGHGPTANFTVTATDANNTPATRLFHPGRCPRRHHPVPGGRQPRQWRGRSGLQPELHRLRRHLALHLCGHRRRPARRPHPCRDGALRHADHGGDRNFTVTATDANSDTGNAAYSIQVDAPVVISLNPAAGSLANGEVGAAYSQSFTASGGTSPYTYAVTAGALPDGLTLASNGALTGTPTTLETANFTVTATDANSDTGNAAYSIQVDAPVVISLNPAAGSLANGEVGAAYSQSFTASGGTSPYTYAVTAGALPDGLTLASNGALTGTPTTLETANFTVTATDANNHTGNAAYSIQVDAPVVITLSPAAGSLANGEVGAAYSQSFTASGGTSPYSYAVTAGALPDGLTLAANGALSGTPTTAETANFTVTATDANNHTGNAAYSIQVDAPVVISLNPAAGSLANGEVGTAYSQSFTASGGTSPYTYAVTAGALPDGLTLASNGALTGTPTTLETANFTVTATDANSDTGNAAYSIQVDAPVVISLNPAAGSLANGEVGAAYSQSFTASGGTSPYTYAVTAGALPDGLTLASNGALTGTPTTLETANFTVTATDANNHTGNAAYSIQVDAPVVITLSPAAGSLANGEVGAAYSQSFTASGGTSPYSYAVTAGALPDGLTLAANGALSGTPTTAETANFTVTATDANSDTGNAAYSIQVEAAPVTITLSPAAGSLANGEVGAAYSQSFTASGGTSPYSYAVTAGALPDGLTLASNGALTGTPTTLETANFTVTATDANSDTGNAAYSIQVDAPVVISLNPAAGSLANGEVGAAYSQSFTASGGTSPYTYAVTAGALPDGLTLASNGALTGTPTTLETANFTVTATDANNHTGNAAYSIQVDAPVVITLSPAAGSLANGEVGTAYSQSFTASGGTSPYTYAVTAGALPDGLTLAGDGTLSGTPTTAETANFTVTATDANSDTGNAAYSIQVDAPVVISLNPAAGSLANGEVGAAYSQSFTASGGTSPYTYAVTAGALPDGLTLASNGALTGTPTTLETANFTVTATDANSDTGNAAYSIQVDAPVVISLSPAAGSLANGEVGAAYSQSFTASGGTSPYTYAVTAGALPDGLTLASNGALTGTPTTLETANFTVTATDANNHTGNAAYSIQVDAPVVISLNPAAGSLANGEVGAAYSQSFTASGGTSPYTYAVTAGALPDGLTLASNGALTGTPTTVETANFTVTATDANSDTGNAAYSIQVDAAPVVIALSPAAGSLANGEVGAAYSQSFTASGGTSPYTYAVTAGALPDGLTLAANGALSGTPTTAETANFTITATDANSATGNAAYSIQVDAPVVITLSPAAGSLANGEVGAAYSQSFTASGGTSPYSYAVTAGALPDGLTLAGDGTLSGTPTTVETANFTVTATDANSDTGNAVYSLQVDAAPVVIALSPAGGELPAATAGEDYTASITASGGLAPYIYSVTSGSLPDGLVLNISTGQLNGPLDPDTEGNYSFTIQARDANNVTGSAAYTLSVAEQTVTVSDKDVTVPPGSTPPNVNLASGATGGPFQSANIVAVEPANAGTAQIVFGEFAQLDSAPAPVGFYLKFTPNPTYSGQVRVRFTLTSSLGTSNVGTVLYTLGYDPQAVAKEVHGLVHDFVQARQNLLSNTIKVPGLRERRQMESARDVINMRMMPSAQGVTLGFATSLAQMSAASEAIERSLGVDTSSFNVWVDGTFAMHNRNGEDSRWGTFALFSAGADYLLTERALIGISFHFDRMSDPTRDDATLTGNGWFVGPYASFELGRGVFWDTSLLYGGSSNDIDSRFWDGSFDTSRWMFSTSLSGVWHLDEATTLAPKLRTVYLSEKIDDYSVRNAAGNVVGMDGFTVEQLRVSLGAELARQFVLEEGMIVTPSIAVTGGFAGLGGSGAFGSLGAGVELTNGGMWSLDGALLFNIEGDGQASAGGRMGLAVRF</sequence>
<evidence type="ECO:0000256" key="2">
    <source>
        <dbReference type="SAM" id="Phobius"/>
    </source>
</evidence>
<accession>A0A857CE24</accession>